<reference evidence="1" key="1">
    <citation type="submission" date="2022-06" db="EMBL/GenBank/DDBJ databases">
        <authorList>
            <person name="Dietemann V."/>
            <person name="Ory F."/>
            <person name="Dainat B."/>
            <person name="Oberhansli S."/>
        </authorList>
    </citation>
    <scope>NUCLEOTIDE SEQUENCE</scope>
    <source>
        <strain evidence="1">Ena-SAMPLE-TAB-26-04-2022-14:26:32:270-5432</strain>
    </source>
</reference>
<evidence type="ECO:0008006" key="3">
    <source>
        <dbReference type="Google" id="ProtNLM"/>
    </source>
</evidence>
<comment type="caution">
    <text evidence="1">The sequence shown here is derived from an EMBL/GenBank/DDBJ whole genome shotgun (WGS) entry which is preliminary data.</text>
</comment>
<gene>
    <name evidence="1" type="ORF">WJ0W_004298</name>
</gene>
<dbReference type="EMBL" id="CALYLO010000006">
    <property type="protein sequence ID" value="CAH8247064.1"/>
    <property type="molecule type" value="Genomic_DNA"/>
</dbReference>
<evidence type="ECO:0000313" key="2">
    <source>
        <dbReference type="Proteomes" id="UP001154322"/>
    </source>
</evidence>
<keyword evidence="2" id="KW-1185">Reference proteome</keyword>
<organism evidence="1 2">
    <name type="scientific">Paenibacillus melissococcoides</name>
    <dbReference type="NCBI Taxonomy" id="2912268"/>
    <lineage>
        <taxon>Bacteria</taxon>
        <taxon>Bacillati</taxon>
        <taxon>Bacillota</taxon>
        <taxon>Bacilli</taxon>
        <taxon>Bacillales</taxon>
        <taxon>Paenibacillaceae</taxon>
        <taxon>Paenibacillus</taxon>
    </lineage>
</organism>
<proteinExistence type="predicted"/>
<evidence type="ECO:0000313" key="1">
    <source>
        <dbReference type="EMBL" id="CAH8247064.1"/>
    </source>
</evidence>
<accession>A0ABM9G5T0</accession>
<protein>
    <recommendedName>
        <fullName evidence="3">SMI1/KNR4 family protein</fullName>
    </recommendedName>
</protein>
<name>A0ABM9G5T0_9BACL</name>
<sequence length="128" mass="14357">MSQLNAMMSSVQYQKLKLKDIESIIDNYFSHNPAPQKLIDVNTLTIDDIFPVNDTIDTTPRNVLHFEELASYVANNSSGNGDSIYKFPNDNGVVTVYIADTGEVMIWDLSSVPVKEILKDIFGVLLWS</sequence>
<dbReference type="Proteomes" id="UP001154322">
    <property type="component" value="Unassembled WGS sequence"/>
</dbReference>